<feature type="domain" description="SOCS box" evidence="1">
    <location>
        <begin position="32"/>
        <end position="85"/>
    </location>
</feature>
<keyword evidence="3" id="KW-1185">Reference proteome</keyword>
<dbReference type="Gene3D" id="1.10.750.20">
    <property type="entry name" value="SOCS box"/>
    <property type="match status" value="1"/>
</dbReference>
<dbReference type="InterPro" id="IPR001496">
    <property type="entry name" value="SOCS_box"/>
</dbReference>
<gene>
    <name evidence="2" type="ORF">V9T40_006463</name>
</gene>
<name>A0AAN9TMS2_9HEMI</name>
<evidence type="ECO:0000313" key="2">
    <source>
        <dbReference type="EMBL" id="KAK7598228.1"/>
    </source>
</evidence>
<sequence length="89" mass="10385">MGENPTEMHRHVIATMLNHSQCYTIFGPVFYQIKQAMHPYWSQPRSLKYLCRSVIRNSIINVPGRFINEENVSSLKLPPSLQSYLMLEC</sequence>
<dbReference type="Pfam" id="PF07525">
    <property type="entry name" value="SOCS_box"/>
    <property type="match status" value="1"/>
</dbReference>
<evidence type="ECO:0000259" key="1">
    <source>
        <dbReference type="PROSITE" id="PS50225"/>
    </source>
</evidence>
<proteinExistence type="predicted"/>
<dbReference type="SUPFAM" id="SSF158235">
    <property type="entry name" value="SOCS box-like"/>
    <property type="match status" value="1"/>
</dbReference>
<dbReference type="SMART" id="SM00969">
    <property type="entry name" value="SOCS_box"/>
    <property type="match status" value="1"/>
</dbReference>
<evidence type="ECO:0000313" key="3">
    <source>
        <dbReference type="Proteomes" id="UP001367676"/>
    </source>
</evidence>
<dbReference type="PROSITE" id="PS50225">
    <property type="entry name" value="SOCS"/>
    <property type="match status" value="1"/>
</dbReference>
<reference evidence="2 3" key="1">
    <citation type="submission" date="2024-03" db="EMBL/GenBank/DDBJ databases">
        <title>Adaptation during the transition from Ophiocordyceps entomopathogen to insect associate is accompanied by gene loss and intensified selection.</title>
        <authorList>
            <person name="Ward C.M."/>
            <person name="Onetto C.A."/>
            <person name="Borneman A.R."/>
        </authorList>
    </citation>
    <scope>NUCLEOTIDE SEQUENCE [LARGE SCALE GENOMIC DNA]</scope>
    <source>
        <strain evidence="2">AWRI1</strain>
        <tissue evidence="2">Single Adult Female</tissue>
    </source>
</reference>
<organism evidence="2 3">
    <name type="scientific">Parthenolecanium corni</name>
    <dbReference type="NCBI Taxonomy" id="536013"/>
    <lineage>
        <taxon>Eukaryota</taxon>
        <taxon>Metazoa</taxon>
        <taxon>Ecdysozoa</taxon>
        <taxon>Arthropoda</taxon>
        <taxon>Hexapoda</taxon>
        <taxon>Insecta</taxon>
        <taxon>Pterygota</taxon>
        <taxon>Neoptera</taxon>
        <taxon>Paraneoptera</taxon>
        <taxon>Hemiptera</taxon>
        <taxon>Sternorrhyncha</taxon>
        <taxon>Coccoidea</taxon>
        <taxon>Coccidae</taxon>
        <taxon>Parthenolecanium</taxon>
    </lineage>
</organism>
<accession>A0AAN9TMS2</accession>
<protein>
    <recommendedName>
        <fullName evidence="1">SOCS box domain-containing protein</fullName>
    </recommendedName>
</protein>
<dbReference type="GO" id="GO:0035556">
    <property type="term" value="P:intracellular signal transduction"/>
    <property type="evidence" value="ECO:0007669"/>
    <property type="project" value="InterPro"/>
</dbReference>
<comment type="caution">
    <text evidence="2">The sequence shown here is derived from an EMBL/GenBank/DDBJ whole genome shotgun (WGS) entry which is preliminary data.</text>
</comment>
<dbReference type="AlphaFoldDB" id="A0AAN9TMS2"/>
<dbReference type="InterPro" id="IPR036036">
    <property type="entry name" value="SOCS_box-like_dom_sf"/>
</dbReference>
<dbReference type="EMBL" id="JBBCAQ010000014">
    <property type="protein sequence ID" value="KAK7598228.1"/>
    <property type="molecule type" value="Genomic_DNA"/>
</dbReference>
<dbReference type="Proteomes" id="UP001367676">
    <property type="component" value="Unassembled WGS sequence"/>
</dbReference>
<dbReference type="CDD" id="cd03587">
    <property type="entry name" value="SOCS"/>
    <property type="match status" value="1"/>
</dbReference>